<name>Q2VYL3_PARM1</name>
<evidence type="ECO:0000313" key="5">
    <source>
        <dbReference type="EMBL" id="BAE53312.1"/>
    </source>
</evidence>
<dbReference type="AlphaFoldDB" id="Q2VYL3"/>
<dbReference type="STRING" id="342108.amb4508"/>
<reference evidence="5 6" key="1">
    <citation type="journal article" date="2005" name="DNA Res.">
        <title>Complete genome sequence of the facultative anaerobic magnetotactic bacterium Magnetospirillum sp. strain AMB-1.</title>
        <authorList>
            <person name="Matsunaga T."/>
            <person name="Okamura Y."/>
            <person name="Fukuda Y."/>
            <person name="Wahyudi A.T."/>
            <person name="Murase Y."/>
            <person name="Takeyama H."/>
        </authorList>
    </citation>
    <scope>NUCLEOTIDE SEQUENCE [LARGE SCALE GENOMIC DNA]</scope>
    <source>
        <strain evidence="6">ATCC 700264 / AMB-1</strain>
    </source>
</reference>
<dbReference type="PANTHER" id="PTHR30461">
    <property type="entry name" value="DNA-INVERTASE FROM LAMBDOID PROPHAGE"/>
    <property type="match status" value="1"/>
</dbReference>
<dbReference type="KEGG" id="mag:amb4508"/>
<dbReference type="EMBL" id="AP007255">
    <property type="protein sequence ID" value="BAE53312.1"/>
    <property type="molecule type" value="Genomic_DNA"/>
</dbReference>
<dbReference type="InterPro" id="IPR038109">
    <property type="entry name" value="DNA_bind_recomb_sf"/>
</dbReference>
<evidence type="ECO:0000256" key="1">
    <source>
        <dbReference type="ARBA" id="ARBA00023125"/>
    </source>
</evidence>
<dbReference type="InterPro" id="IPR011109">
    <property type="entry name" value="DNA_bind_recombinase_dom"/>
</dbReference>
<dbReference type="GO" id="GO:0003677">
    <property type="term" value="F:DNA binding"/>
    <property type="evidence" value="ECO:0007669"/>
    <property type="project" value="UniProtKB-KW"/>
</dbReference>
<feature type="domain" description="C2H2-type" evidence="4">
    <location>
        <begin position="222"/>
        <end position="243"/>
    </location>
</feature>
<dbReference type="InterPro" id="IPR050639">
    <property type="entry name" value="SSR_resolvase"/>
</dbReference>
<dbReference type="PANTHER" id="PTHR30461:SF2">
    <property type="entry name" value="SERINE RECOMBINASE PINE-RELATED"/>
    <property type="match status" value="1"/>
</dbReference>
<dbReference type="Gene3D" id="3.90.1750.20">
    <property type="entry name" value="Putative Large Serine Recombinase, Chain B, Domain 2"/>
    <property type="match status" value="1"/>
</dbReference>
<gene>
    <name evidence="5" type="ordered locus">amb4508</name>
</gene>
<evidence type="ECO:0000256" key="3">
    <source>
        <dbReference type="SAM" id="Coils"/>
    </source>
</evidence>
<evidence type="ECO:0000259" key="4">
    <source>
        <dbReference type="PROSITE" id="PS00028"/>
    </source>
</evidence>
<keyword evidence="6" id="KW-1185">Reference proteome</keyword>
<feature type="coiled-coil region" evidence="3">
    <location>
        <begin position="288"/>
        <end position="315"/>
    </location>
</feature>
<dbReference type="Pfam" id="PF07508">
    <property type="entry name" value="Recombinase"/>
    <property type="match status" value="1"/>
</dbReference>
<dbReference type="GO" id="GO:0000150">
    <property type="term" value="F:DNA strand exchange activity"/>
    <property type="evidence" value="ECO:0007669"/>
    <property type="project" value="InterPro"/>
</dbReference>
<evidence type="ECO:0000313" key="6">
    <source>
        <dbReference type="Proteomes" id="UP000007058"/>
    </source>
</evidence>
<dbReference type="InterPro" id="IPR025827">
    <property type="entry name" value="Zn_ribbon_recom_dom"/>
</dbReference>
<organism evidence="5 6">
    <name type="scientific">Paramagnetospirillum magneticum (strain ATCC 700264 / AMB-1)</name>
    <name type="common">Magnetospirillum magneticum</name>
    <dbReference type="NCBI Taxonomy" id="342108"/>
    <lineage>
        <taxon>Bacteria</taxon>
        <taxon>Pseudomonadati</taxon>
        <taxon>Pseudomonadota</taxon>
        <taxon>Alphaproteobacteria</taxon>
        <taxon>Rhodospirillales</taxon>
        <taxon>Magnetospirillaceae</taxon>
        <taxon>Paramagnetospirillum</taxon>
    </lineage>
</organism>
<keyword evidence="3" id="KW-0175">Coiled coil</keyword>
<keyword evidence="1" id="KW-0238">DNA-binding</keyword>
<dbReference type="HOGENOM" id="CLU_587674_0_0_5"/>
<dbReference type="Proteomes" id="UP000007058">
    <property type="component" value="Chromosome"/>
</dbReference>
<dbReference type="Pfam" id="PF13408">
    <property type="entry name" value="Zn_ribbon_recom"/>
    <property type="match status" value="1"/>
</dbReference>
<dbReference type="InterPro" id="IPR013087">
    <property type="entry name" value="Znf_C2H2_type"/>
</dbReference>
<dbReference type="PROSITE" id="PS00028">
    <property type="entry name" value="ZINC_FINGER_C2H2_1"/>
    <property type="match status" value="1"/>
</dbReference>
<proteinExistence type="predicted"/>
<accession>Q2VYL3</accession>
<sequence>MACRWRSRIRLGVLSAIAAREIERMKERTIPPKERQRATGVFVNGQAPFGYRKRADKSLEKCPGEEETVRRIFRSCTTGGMGRTQIARSLNQDRVPPPEVKVVLPDGTTRRMRPALIEADGGVGAFTAWLEKNGARVDGIPEWQSRTVARVLDNSAACGWLWSATRKDKIKLVIHGGPIVTESEFNDATAAKKIRMKSGQPPGEGRGRRPITPWLLVSKIVCGSCGKNYFHTDSKGVHYYVCHARKTGKLCKGPYLQMVKVDNEVKAAVKGFIENRIGGPAKIRELVMGQSLRDQRQLTQNIEQMEAELARTEMVWKEKQAILGRLATMKVEEASVPDLVAENDKARAERQRVASALSALMDQKSLLDTGVIVSGAELDRIVNRIESGMRSMTATEAGAGQEADVVFVVRNLVHQVVVNPDRTLSIRLVDDPAAVARVFAEMLRSAVGDVRQVDGMVDQLSKVRA</sequence>
<protein>
    <recommendedName>
        <fullName evidence="4">C2H2-type domain-containing protein</fullName>
    </recommendedName>
</protein>
<evidence type="ECO:0000256" key="2">
    <source>
        <dbReference type="ARBA" id="ARBA00023172"/>
    </source>
</evidence>
<keyword evidence="2" id="KW-0233">DNA recombination</keyword>